<protein>
    <submittedName>
        <fullName evidence="2">Uncharacterized protein</fullName>
    </submittedName>
</protein>
<evidence type="ECO:0000313" key="2">
    <source>
        <dbReference type="EMBL" id="CEI41810.1"/>
    </source>
</evidence>
<dbReference type="Proteomes" id="UP000245910">
    <property type="component" value="Chromosome IIII"/>
</dbReference>
<accession>A0A2L2THM6</accession>
<dbReference type="PANTHER" id="PTHR37577">
    <property type="entry name" value="INTEGRAL MEMBRANE PROTEIN"/>
    <property type="match status" value="1"/>
</dbReference>
<feature type="transmembrane region" description="Helical" evidence="1">
    <location>
        <begin position="398"/>
        <end position="420"/>
    </location>
</feature>
<proteinExistence type="predicted"/>
<keyword evidence="1" id="KW-0812">Transmembrane</keyword>
<feature type="transmembrane region" description="Helical" evidence="1">
    <location>
        <begin position="279"/>
        <end position="297"/>
    </location>
</feature>
<feature type="transmembrane region" description="Helical" evidence="1">
    <location>
        <begin position="215"/>
        <end position="238"/>
    </location>
</feature>
<dbReference type="PANTHER" id="PTHR37577:SF1">
    <property type="entry name" value="INTEGRAL MEMBRANE PROTEIN"/>
    <property type="match status" value="1"/>
</dbReference>
<feature type="transmembrane region" description="Helical" evidence="1">
    <location>
        <begin position="250"/>
        <end position="267"/>
    </location>
</feature>
<keyword evidence="1" id="KW-1133">Transmembrane helix</keyword>
<keyword evidence="3" id="KW-1185">Reference proteome</keyword>
<dbReference type="STRING" id="56646.A0A2L2THM6"/>
<name>A0A2L2THM6_9HYPO</name>
<organism evidence="2 3">
    <name type="scientific">Fusarium venenatum</name>
    <dbReference type="NCBI Taxonomy" id="56646"/>
    <lineage>
        <taxon>Eukaryota</taxon>
        <taxon>Fungi</taxon>
        <taxon>Dikarya</taxon>
        <taxon>Ascomycota</taxon>
        <taxon>Pezizomycotina</taxon>
        <taxon>Sordariomycetes</taxon>
        <taxon>Hypocreomycetidae</taxon>
        <taxon>Hypocreales</taxon>
        <taxon>Nectriaceae</taxon>
        <taxon>Fusarium</taxon>
    </lineage>
</organism>
<sequence>MGGSCDASISCEFNFTRGAEVAFDADPDIVIVSFFITAWLAYAIAIFTYVLLEGVLDENYLFTTRFDVEMHTMFKSLFQNTSFSNTLLKIRKQVSRDLMKKVCLMFCDQQLITGASVLIVGYSKHCDITQYHFYIAANLGMACFATFQALLPICGSELHDELRKGWRMAWISAIFACVLALNFVIYNDYFLATKHFGLSMNCVWKELPGYFTPQLMPYVVIGTLFDVWSYFSITMYLYPAIMETRPVAYLYGKWLSFMMVPTWFYLQVKEYSTSRKPKFLWLLVEALAGLVFVIIFTVRELLGSLSVDLVRVFFYLIQSTNSVAWARQKAESNGRKGSEDTWGFGQILPMLLLALPTLAFIEALARSTTPAFPIFTTLWDQPCQDKIDEYEDSMYSKVLFKVWLCLVMLSLHVAIVFLAFRLPEGVPI</sequence>
<feature type="transmembrane region" description="Helical" evidence="1">
    <location>
        <begin position="166"/>
        <end position="186"/>
    </location>
</feature>
<evidence type="ECO:0000256" key="1">
    <source>
        <dbReference type="SAM" id="Phobius"/>
    </source>
</evidence>
<feature type="transmembrane region" description="Helical" evidence="1">
    <location>
        <begin position="29"/>
        <end position="52"/>
    </location>
</feature>
<dbReference type="AlphaFoldDB" id="A0A2L2THM6"/>
<keyword evidence="1" id="KW-0472">Membrane</keyword>
<evidence type="ECO:0000313" key="3">
    <source>
        <dbReference type="Proteomes" id="UP000245910"/>
    </source>
</evidence>
<reference evidence="3" key="1">
    <citation type="submission" date="2014-10" db="EMBL/GenBank/DDBJ databases">
        <authorList>
            <person name="King R."/>
        </authorList>
    </citation>
    <scope>NUCLEOTIDE SEQUENCE [LARGE SCALE GENOMIC DNA]</scope>
    <source>
        <strain evidence="3">A3/5</strain>
    </source>
</reference>
<feature type="transmembrane region" description="Helical" evidence="1">
    <location>
        <begin position="134"/>
        <end position="154"/>
    </location>
</feature>
<feature type="transmembrane region" description="Helical" evidence="1">
    <location>
        <begin position="347"/>
        <end position="365"/>
    </location>
</feature>
<dbReference type="InterPro" id="IPR053018">
    <property type="entry name" value="Elsinochrome_Biosynth-Asso"/>
</dbReference>
<dbReference type="EMBL" id="LN649232">
    <property type="protein sequence ID" value="CEI41810.1"/>
    <property type="molecule type" value="Genomic_DNA"/>
</dbReference>